<dbReference type="KEGG" id="chd:Calhy_2200"/>
<evidence type="ECO:0000256" key="3">
    <source>
        <dbReference type="ARBA" id="ARBA00023136"/>
    </source>
</evidence>
<feature type="transmembrane region" description="Helical" evidence="6">
    <location>
        <begin position="7"/>
        <end position="26"/>
    </location>
</feature>
<evidence type="ECO:0000256" key="1">
    <source>
        <dbReference type="ARBA" id="ARBA00022475"/>
    </source>
</evidence>
<sequence>MRYVNKKVISFIMVGCMFILSTLFYFDIPNHNYKNSKVLAATGKKVVLTVLTDNTIDLEAFKAVAAAFEKKYNIRVEIELRPGGTEGPNIVKTRLAAGEMDDLSISLPGSIFLSFNPSKYFVDLTKETYMKNIEEKFKKAVSVNGRVYGVPVGPAWAGVWLYNKKVANQLKLSVPKTWNELLANCSKIKAAGKVPIIASYRDAWTAQLIWLIDYYWLEKRVPDFAEKFTANKIKFANTPAAVRGFEKLQEIYKKGYLNKDFLATSYDTALKMLATGEGVYYPMLTMALTAIEANFPDKINDIGAFPQPDNNPSQNGITVWLPKTMAIYKFSKNIEAAKKFVAFFVSAEGLKAWLTKGKVMGPFMIKNIKIPQNTYIYPAVRDILPYYEKGKFTLALEFLSPLKGPNAPQICVEVASGMRTPVDGAKLYDKDVEKQAKQLNLPGW</sequence>
<dbReference type="eggNOG" id="COG1653">
    <property type="taxonomic scope" value="Bacteria"/>
</dbReference>
<evidence type="ECO:0000256" key="6">
    <source>
        <dbReference type="SAM" id="Phobius"/>
    </source>
</evidence>
<keyword evidence="6" id="KW-1133">Transmembrane helix</keyword>
<organism evidence="7 8">
    <name type="scientific">Caldicellulosiruptor hydrothermalis (strain DSM 18901 / VKM B-2411 / 108)</name>
    <dbReference type="NCBI Taxonomy" id="632292"/>
    <lineage>
        <taxon>Bacteria</taxon>
        <taxon>Bacillati</taxon>
        <taxon>Bacillota</taxon>
        <taxon>Bacillota incertae sedis</taxon>
        <taxon>Caldicellulosiruptorales</taxon>
        <taxon>Caldicellulosiruptoraceae</taxon>
        <taxon>Caldicellulosiruptor</taxon>
    </lineage>
</organism>
<evidence type="ECO:0000256" key="4">
    <source>
        <dbReference type="ARBA" id="ARBA00023139"/>
    </source>
</evidence>
<dbReference type="Pfam" id="PF01547">
    <property type="entry name" value="SBP_bac_1"/>
    <property type="match status" value="1"/>
</dbReference>
<gene>
    <name evidence="7" type="ordered locus">Calhy_2200</name>
</gene>
<reference key="1">
    <citation type="submission" date="2010-09" db="EMBL/GenBank/DDBJ databases">
        <title>Complete sequence of Caldicellulosiruptor hydrothermalis 108.</title>
        <authorList>
            <consortium name="US DOE Joint Genome Institute"/>
            <person name="Lucas S."/>
            <person name="Copeland A."/>
            <person name="Lapidus A."/>
            <person name="Cheng J.-F."/>
            <person name="Bruce D."/>
            <person name="Goodwin L."/>
            <person name="Pitluck S."/>
            <person name="Davenport K."/>
            <person name="Detter J.C."/>
            <person name="Han C."/>
            <person name="Tapia R."/>
            <person name="Land M."/>
            <person name="Hauser L."/>
            <person name="Chang Y.-J."/>
            <person name="Jeffries C."/>
            <person name="Kyrpides N."/>
            <person name="Ivanova N."/>
            <person name="Mikhailova N."/>
            <person name="Blumer-Schuette S.E."/>
            <person name="Kelly R.M."/>
            <person name="Woyke T."/>
        </authorList>
    </citation>
    <scope>NUCLEOTIDE SEQUENCE</scope>
    <source>
        <strain>108</strain>
    </source>
</reference>
<keyword evidence="4" id="KW-0564">Palmitate</keyword>
<dbReference type="PANTHER" id="PTHR43649">
    <property type="entry name" value="ARABINOSE-BINDING PROTEIN-RELATED"/>
    <property type="match status" value="1"/>
</dbReference>
<name>E4Q7Y7_CALH1</name>
<protein>
    <submittedName>
        <fullName evidence="7">Extracellular solute-binding protein family 1</fullName>
    </submittedName>
</protein>
<evidence type="ECO:0000256" key="5">
    <source>
        <dbReference type="ARBA" id="ARBA00023288"/>
    </source>
</evidence>
<evidence type="ECO:0000313" key="7">
    <source>
        <dbReference type="EMBL" id="ADQ07905.1"/>
    </source>
</evidence>
<dbReference type="EMBL" id="CP002219">
    <property type="protein sequence ID" value="ADQ07905.1"/>
    <property type="molecule type" value="Genomic_DNA"/>
</dbReference>
<dbReference type="AlphaFoldDB" id="E4Q7Y7"/>
<keyword evidence="2" id="KW-0732">Signal</keyword>
<keyword evidence="1" id="KW-1003">Cell membrane</keyword>
<keyword evidence="3 6" id="KW-0472">Membrane</keyword>
<proteinExistence type="predicted"/>
<keyword evidence="8" id="KW-1185">Reference proteome</keyword>
<keyword evidence="5" id="KW-0449">Lipoprotein</keyword>
<evidence type="ECO:0000256" key="2">
    <source>
        <dbReference type="ARBA" id="ARBA00022729"/>
    </source>
</evidence>
<keyword evidence="6" id="KW-0812">Transmembrane</keyword>
<dbReference type="STRING" id="632292.Calhy_2200"/>
<dbReference type="Proteomes" id="UP000006890">
    <property type="component" value="Chromosome"/>
</dbReference>
<dbReference type="InterPro" id="IPR050490">
    <property type="entry name" value="Bact_solute-bd_prot1"/>
</dbReference>
<dbReference type="PANTHER" id="PTHR43649:SF33">
    <property type="entry name" value="POLYGALACTURONAN_RHAMNOGALACTURONAN-BINDING PROTEIN YTCQ"/>
    <property type="match status" value="1"/>
</dbReference>
<reference evidence="7 8" key="2">
    <citation type="journal article" date="2011" name="J. Bacteriol.">
        <title>Complete genome sequences for the anaerobic, extremely thermophilic plant biomass-degrading bacteria Caldicellulosiruptor hydrothermalis, Caldicellulosiruptor kristjanssonii, Caldicellulosiruptor kronotskyensis, Caldicellulosiruptor owensenis, and Caldicellulosiruptor lactoaceticus.</title>
        <authorList>
            <person name="Blumer-Schuette S.E."/>
            <person name="Ozdemir I."/>
            <person name="Mistry D."/>
            <person name="Lucas S."/>
            <person name="Lapidus A."/>
            <person name="Cheng J.F."/>
            <person name="Goodwin L.A."/>
            <person name="Pitluck S."/>
            <person name="Land M.L."/>
            <person name="Hauser L.J."/>
            <person name="Woyke T."/>
            <person name="Mikhailova N."/>
            <person name="Pati A."/>
            <person name="Kyrpides N.C."/>
            <person name="Ivanova N."/>
            <person name="Detter J.C."/>
            <person name="Walston-Davenport K."/>
            <person name="Han S."/>
            <person name="Adams M.W."/>
            <person name="Kelly R.M."/>
        </authorList>
    </citation>
    <scope>NUCLEOTIDE SEQUENCE [LARGE SCALE GENOMIC DNA]</scope>
    <source>
        <strain evidence="8">DSM 18901 / VKM B-2411 / 108</strain>
    </source>
</reference>
<dbReference type="Gene3D" id="3.40.190.10">
    <property type="entry name" value="Periplasmic binding protein-like II"/>
    <property type="match status" value="2"/>
</dbReference>
<dbReference type="HOGENOM" id="CLU_031285_12_3_9"/>
<accession>E4Q7Y7</accession>
<dbReference type="RefSeq" id="WP_013404048.1">
    <property type="nucleotide sequence ID" value="NC_014652.1"/>
</dbReference>
<dbReference type="InterPro" id="IPR006059">
    <property type="entry name" value="SBP"/>
</dbReference>
<evidence type="ECO:0000313" key="8">
    <source>
        <dbReference type="Proteomes" id="UP000006890"/>
    </source>
</evidence>
<dbReference type="SUPFAM" id="SSF53850">
    <property type="entry name" value="Periplasmic binding protein-like II"/>
    <property type="match status" value="1"/>
</dbReference>